<evidence type="ECO:0000313" key="2">
    <source>
        <dbReference type="Proteomes" id="UP000006431"/>
    </source>
</evidence>
<protein>
    <submittedName>
        <fullName evidence="1">Aminotransferase, class IV</fullName>
        <ecNumber evidence="1">2.6.1.-</ecNumber>
    </submittedName>
</protein>
<dbReference type="OrthoDB" id="1148709at2"/>
<dbReference type="EMBL" id="AFRZ01000001">
    <property type="protein sequence ID" value="EHP29315.1"/>
    <property type="molecule type" value="Genomic_DNA"/>
</dbReference>
<dbReference type="Proteomes" id="UP000006431">
    <property type="component" value="Unassembled WGS sequence"/>
</dbReference>
<keyword evidence="1" id="KW-0808">Transferase</keyword>
<keyword evidence="2" id="KW-1185">Reference proteome</keyword>
<gene>
    <name evidence="1" type="ORF">SMGD1_0788</name>
</gene>
<keyword evidence="1" id="KW-0032">Aminotransferase</keyword>
<reference evidence="1 2" key="1">
    <citation type="journal article" date="2012" name="Proc. Natl. Acad. Sci. U.S.A.">
        <title>Genome and physiology of a model Epsilonproteobacterium responsible for sulfide detoxification in marine oxygen depletion zones.</title>
        <authorList>
            <person name="Grote J."/>
            <person name="Schott T."/>
            <person name="Bruckner C.G."/>
            <person name="Glockner F.O."/>
            <person name="Jost G."/>
            <person name="Teeling H."/>
            <person name="Labrenz M."/>
            <person name="Jurgens K."/>
        </authorList>
    </citation>
    <scope>NUCLEOTIDE SEQUENCE [LARGE SCALE GENOMIC DNA]</scope>
    <source>
        <strain evidence="1 2">GD1</strain>
    </source>
</reference>
<dbReference type="Pfam" id="PF01063">
    <property type="entry name" value="Aminotran_4"/>
    <property type="match status" value="1"/>
</dbReference>
<name>B6BMA7_SULGG</name>
<dbReference type="PATRIC" id="fig|929558.5.peg.787"/>
<dbReference type="InterPro" id="IPR036038">
    <property type="entry name" value="Aminotransferase-like"/>
</dbReference>
<sequence>MSEIYLETIKAFDGEIFNLLYHQKRYESVLRSLGCSDLKNLKEYLKPPISGLYRCRLTYNTNKIDVAYHEYNKREIKTLKLVFDDDIYYSKKSTNRDELNRLFEKRENCDDILIVKNSLVSDTSITNIAFYKSGLWFTPKKPLLEGTTRQRLLDEGKIIEKDIRVEDLKNYSKIALMNAMIDFDIITKYNLKDIIC</sequence>
<dbReference type="InterPro" id="IPR043132">
    <property type="entry name" value="BCAT-like_C"/>
</dbReference>
<dbReference type="InterPro" id="IPR001544">
    <property type="entry name" value="Aminotrans_IV"/>
</dbReference>
<dbReference type="Gene3D" id="3.20.10.10">
    <property type="entry name" value="D-amino Acid Aminotransferase, subunit A, domain 2"/>
    <property type="match status" value="1"/>
</dbReference>
<dbReference type="InterPro" id="IPR043131">
    <property type="entry name" value="BCAT-like_N"/>
</dbReference>
<evidence type="ECO:0000313" key="1">
    <source>
        <dbReference type="EMBL" id="EHP29315.1"/>
    </source>
</evidence>
<comment type="caution">
    <text evidence="1">The sequence shown here is derived from an EMBL/GenBank/DDBJ whole genome shotgun (WGS) entry which is preliminary data.</text>
</comment>
<dbReference type="RefSeq" id="WP_008338799.1">
    <property type="nucleotide sequence ID" value="NZ_AFRZ01000001.1"/>
</dbReference>
<organism evidence="1 2">
    <name type="scientific">Sulfurimonas gotlandica (strain DSM 19862 / JCM 16533 / GD1)</name>
    <dbReference type="NCBI Taxonomy" id="929558"/>
    <lineage>
        <taxon>Bacteria</taxon>
        <taxon>Pseudomonadati</taxon>
        <taxon>Campylobacterota</taxon>
        <taxon>Epsilonproteobacteria</taxon>
        <taxon>Campylobacterales</taxon>
        <taxon>Sulfurimonadaceae</taxon>
        <taxon>Sulfurimonas</taxon>
    </lineage>
</organism>
<dbReference type="STRING" id="929558.SMGD1_0788"/>
<dbReference type="AlphaFoldDB" id="B6BMA7"/>
<dbReference type="EC" id="2.6.1.-" evidence="1"/>
<dbReference type="SUPFAM" id="SSF56752">
    <property type="entry name" value="D-aminoacid aminotransferase-like PLP-dependent enzymes"/>
    <property type="match status" value="1"/>
</dbReference>
<dbReference type="eggNOG" id="COG0115">
    <property type="taxonomic scope" value="Bacteria"/>
</dbReference>
<dbReference type="GO" id="GO:0008483">
    <property type="term" value="F:transaminase activity"/>
    <property type="evidence" value="ECO:0007669"/>
    <property type="project" value="UniProtKB-KW"/>
</dbReference>
<dbReference type="Gene3D" id="3.30.470.10">
    <property type="match status" value="1"/>
</dbReference>
<accession>H1FX05</accession>
<dbReference type="HOGENOM" id="CLU_114524_0_0_7"/>
<proteinExistence type="predicted"/>
<accession>B6BMA7</accession>